<evidence type="ECO:0000313" key="1">
    <source>
        <dbReference type="EMBL" id="KAF3539893.1"/>
    </source>
</evidence>
<organism evidence="1 2">
    <name type="scientific">Brassica cretica</name>
    <name type="common">Mustard</name>
    <dbReference type="NCBI Taxonomy" id="69181"/>
    <lineage>
        <taxon>Eukaryota</taxon>
        <taxon>Viridiplantae</taxon>
        <taxon>Streptophyta</taxon>
        <taxon>Embryophyta</taxon>
        <taxon>Tracheophyta</taxon>
        <taxon>Spermatophyta</taxon>
        <taxon>Magnoliopsida</taxon>
        <taxon>eudicotyledons</taxon>
        <taxon>Gunneridae</taxon>
        <taxon>Pentapetalae</taxon>
        <taxon>rosids</taxon>
        <taxon>malvids</taxon>
        <taxon>Brassicales</taxon>
        <taxon>Brassicaceae</taxon>
        <taxon>Brassiceae</taxon>
        <taxon>Brassica</taxon>
    </lineage>
</organism>
<dbReference type="AlphaFoldDB" id="A0A8S9QIT2"/>
<name>A0A8S9QIT2_BRACR</name>
<sequence>MFSTKSLRPSLPFFGSIFAEAISPEVNRNPPLLLPSIRLIPFRCSYLIRLKYAAPVASCGG</sequence>
<dbReference type="Proteomes" id="UP000712600">
    <property type="component" value="Unassembled WGS sequence"/>
</dbReference>
<accession>A0A8S9QIT2</accession>
<dbReference type="EMBL" id="QGKX02001290">
    <property type="protein sequence ID" value="KAF3539893.1"/>
    <property type="molecule type" value="Genomic_DNA"/>
</dbReference>
<evidence type="ECO:0000313" key="2">
    <source>
        <dbReference type="Proteomes" id="UP000712600"/>
    </source>
</evidence>
<proteinExistence type="predicted"/>
<comment type="caution">
    <text evidence="1">The sequence shown here is derived from an EMBL/GenBank/DDBJ whole genome shotgun (WGS) entry which is preliminary data.</text>
</comment>
<reference evidence="1" key="1">
    <citation type="submission" date="2019-12" db="EMBL/GenBank/DDBJ databases">
        <title>Genome sequencing and annotation of Brassica cretica.</title>
        <authorList>
            <person name="Studholme D.J."/>
            <person name="Sarris P."/>
        </authorList>
    </citation>
    <scope>NUCLEOTIDE SEQUENCE</scope>
    <source>
        <strain evidence="1">PFS-109/04</strain>
        <tissue evidence="1">Leaf</tissue>
    </source>
</reference>
<protein>
    <submittedName>
        <fullName evidence="1">Uncharacterized protein</fullName>
    </submittedName>
</protein>
<gene>
    <name evidence="1" type="ORF">F2Q69_00020613</name>
</gene>